<proteinExistence type="predicted"/>
<dbReference type="EMBL" id="JAOYFB010000001">
    <property type="protein sequence ID" value="KAK4003840.1"/>
    <property type="molecule type" value="Genomic_DNA"/>
</dbReference>
<keyword evidence="1" id="KW-0472">Membrane</keyword>
<evidence type="ECO:0000256" key="1">
    <source>
        <dbReference type="SAM" id="Phobius"/>
    </source>
</evidence>
<sequence length="303" mass="34786">MTSVVNNDRSEKRELYAQGALIMFILFLTLSYFVKDSDRNWWAAYLRNKLQLAKDVKSMTILGNIQNYYESFYRSGINSREPEFPNDVNLLRTRREQDRDNDDTPAVDLLEAEQDLQTAETTDNAHSIEDPLVAASLPVDATNAQRNDPADNPNQTILDHVIGTRVELLSKIESTLLENQYTVCPSVGSSALVQLEANIPTMQEHSHHWTLIRWGAHGNAIESMRGRHLWRTELTDVIEFTENHRQTIDRPWADSLERWRINQPTDDDIAAVNNRFVDDLDLSLERPPPQTIIAVTQNNHKKP</sequence>
<gene>
    <name evidence="2" type="ORF">OUZ56_005591</name>
</gene>
<organism evidence="2 3">
    <name type="scientific">Daphnia magna</name>
    <dbReference type="NCBI Taxonomy" id="35525"/>
    <lineage>
        <taxon>Eukaryota</taxon>
        <taxon>Metazoa</taxon>
        <taxon>Ecdysozoa</taxon>
        <taxon>Arthropoda</taxon>
        <taxon>Crustacea</taxon>
        <taxon>Branchiopoda</taxon>
        <taxon>Diplostraca</taxon>
        <taxon>Cladocera</taxon>
        <taxon>Anomopoda</taxon>
        <taxon>Daphniidae</taxon>
        <taxon>Daphnia</taxon>
    </lineage>
</organism>
<reference evidence="2 3" key="1">
    <citation type="journal article" date="2023" name="Nucleic Acids Res.">
        <title>The hologenome of Daphnia magna reveals possible DNA methylation and microbiome-mediated evolution of the host genome.</title>
        <authorList>
            <person name="Chaturvedi A."/>
            <person name="Li X."/>
            <person name="Dhandapani V."/>
            <person name="Marshall H."/>
            <person name="Kissane S."/>
            <person name="Cuenca-Cambronero M."/>
            <person name="Asole G."/>
            <person name="Calvet F."/>
            <person name="Ruiz-Romero M."/>
            <person name="Marangio P."/>
            <person name="Guigo R."/>
            <person name="Rago D."/>
            <person name="Mirbahai L."/>
            <person name="Eastwood N."/>
            <person name="Colbourne J.K."/>
            <person name="Zhou J."/>
            <person name="Mallon E."/>
            <person name="Orsini L."/>
        </authorList>
    </citation>
    <scope>NUCLEOTIDE SEQUENCE [LARGE SCALE GENOMIC DNA]</scope>
    <source>
        <strain evidence="2">LRV0_1</strain>
    </source>
</reference>
<keyword evidence="1" id="KW-0812">Transmembrane</keyword>
<dbReference type="Proteomes" id="UP001234178">
    <property type="component" value="Unassembled WGS sequence"/>
</dbReference>
<protein>
    <submittedName>
        <fullName evidence="2">Uncharacterized protein</fullName>
    </submittedName>
</protein>
<feature type="transmembrane region" description="Helical" evidence="1">
    <location>
        <begin position="15"/>
        <end position="34"/>
    </location>
</feature>
<name>A0ABQ9YT82_9CRUS</name>
<accession>A0ABQ9YT82</accession>
<keyword evidence="1" id="KW-1133">Transmembrane helix</keyword>
<evidence type="ECO:0000313" key="3">
    <source>
        <dbReference type="Proteomes" id="UP001234178"/>
    </source>
</evidence>
<keyword evidence="3" id="KW-1185">Reference proteome</keyword>
<comment type="caution">
    <text evidence="2">The sequence shown here is derived from an EMBL/GenBank/DDBJ whole genome shotgun (WGS) entry which is preliminary data.</text>
</comment>
<evidence type="ECO:0000313" key="2">
    <source>
        <dbReference type="EMBL" id="KAK4003840.1"/>
    </source>
</evidence>